<protein>
    <submittedName>
        <fullName evidence="4">Thiamine-phosphate synthase</fullName>
        <ecNumber evidence="4">2.5.1.3</ecNumber>
    </submittedName>
</protein>
<dbReference type="EMBL" id="UGYW01000002">
    <property type="protein sequence ID" value="SUJ24848.1"/>
    <property type="molecule type" value="Genomic_DNA"/>
</dbReference>
<dbReference type="InterPro" id="IPR013785">
    <property type="entry name" value="Aldolase_TIM"/>
</dbReference>
<dbReference type="AlphaFoldDB" id="A0A380CN81"/>
<dbReference type="PANTHER" id="PTHR20857">
    <property type="entry name" value="THIAMINE-PHOSPHATE PYROPHOSPHORYLASE"/>
    <property type="match status" value="1"/>
</dbReference>
<evidence type="ECO:0000313" key="4">
    <source>
        <dbReference type="EMBL" id="SUJ24848.1"/>
    </source>
</evidence>
<dbReference type="CDD" id="cd00564">
    <property type="entry name" value="TMP_TenI"/>
    <property type="match status" value="1"/>
</dbReference>
<evidence type="ECO:0000256" key="1">
    <source>
        <dbReference type="ARBA" id="ARBA00004948"/>
    </source>
</evidence>
<gene>
    <name evidence="4" type="primary">thiE_2</name>
    <name evidence="4" type="ORF">NCTC11388_03694</name>
</gene>
<sequence>MIIISPDTITPQHIELIHAIPWSDALLYHLRLPWVAKDDIAHILEDIDKHLYPFIVLHYHKETALKAGIRRFHTSGDKIKDIEQSQTDLILSASTHQIDEFNSLDTCISYAFISPVYPSISKAGYQAPADFKTYNIQHRTNFNCRMIALGGITEDNISELKALGYDDIALCGYIWKHPDPLFAADKCFSISQTTSYVQ</sequence>
<dbReference type="Proteomes" id="UP000254893">
    <property type="component" value="Unassembled WGS sequence"/>
</dbReference>
<dbReference type="InterPro" id="IPR022998">
    <property type="entry name" value="ThiamineP_synth_TenI"/>
</dbReference>
<dbReference type="GO" id="GO:0004789">
    <property type="term" value="F:thiamine-phosphate diphosphorylase activity"/>
    <property type="evidence" value="ECO:0007669"/>
    <property type="project" value="UniProtKB-EC"/>
</dbReference>
<keyword evidence="2" id="KW-0784">Thiamine biosynthesis</keyword>
<name>A0A380CN81_SPHSI</name>
<evidence type="ECO:0000313" key="5">
    <source>
        <dbReference type="Proteomes" id="UP000254893"/>
    </source>
</evidence>
<feature type="domain" description="Thiamine phosphate synthase/TenI" evidence="3">
    <location>
        <begin position="47"/>
        <end position="172"/>
    </location>
</feature>
<dbReference type="SUPFAM" id="SSF51391">
    <property type="entry name" value="Thiamin phosphate synthase"/>
    <property type="match status" value="1"/>
</dbReference>
<accession>A0A380CN81</accession>
<dbReference type="Pfam" id="PF02581">
    <property type="entry name" value="TMP-TENI"/>
    <property type="match status" value="1"/>
</dbReference>
<dbReference type="PANTHER" id="PTHR20857:SF15">
    <property type="entry name" value="THIAMINE-PHOSPHATE SYNTHASE"/>
    <property type="match status" value="1"/>
</dbReference>
<dbReference type="GO" id="GO:0005737">
    <property type="term" value="C:cytoplasm"/>
    <property type="evidence" value="ECO:0007669"/>
    <property type="project" value="TreeGrafter"/>
</dbReference>
<comment type="pathway">
    <text evidence="1">Cofactor biosynthesis; thiamine diphosphate biosynthesis.</text>
</comment>
<dbReference type="InterPro" id="IPR036206">
    <property type="entry name" value="ThiamineP_synth_sf"/>
</dbReference>
<reference evidence="4 5" key="1">
    <citation type="submission" date="2018-06" db="EMBL/GenBank/DDBJ databases">
        <authorList>
            <consortium name="Pathogen Informatics"/>
            <person name="Doyle S."/>
        </authorList>
    </citation>
    <scope>NUCLEOTIDE SEQUENCE [LARGE SCALE GENOMIC DNA]</scope>
    <source>
        <strain evidence="4 5">NCTC11388</strain>
    </source>
</reference>
<dbReference type="GO" id="GO:0009228">
    <property type="term" value="P:thiamine biosynthetic process"/>
    <property type="evidence" value="ECO:0007669"/>
    <property type="project" value="UniProtKB-KW"/>
</dbReference>
<organism evidence="4 5">
    <name type="scientific">Sphingobacterium spiritivorum</name>
    <name type="common">Flavobacterium spiritivorum</name>
    <dbReference type="NCBI Taxonomy" id="258"/>
    <lineage>
        <taxon>Bacteria</taxon>
        <taxon>Pseudomonadati</taxon>
        <taxon>Bacteroidota</taxon>
        <taxon>Sphingobacteriia</taxon>
        <taxon>Sphingobacteriales</taxon>
        <taxon>Sphingobacteriaceae</taxon>
        <taxon>Sphingobacterium</taxon>
    </lineage>
</organism>
<proteinExistence type="predicted"/>
<dbReference type="EC" id="2.5.1.3" evidence="4"/>
<keyword evidence="4" id="KW-0808">Transferase</keyword>
<evidence type="ECO:0000259" key="3">
    <source>
        <dbReference type="Pfam" id="PF02581"/>
    </source>
</evidence>
<dbReference type="RefSeq" id="WP_115171108.1">
    <property type="nucleotide sequence ID" value="NZ_UGYW01000002.1"/>
</dbReference>
<dbReference type="Gene3D" id="3.20.20.70">
    <property type="entry name" value="Aldolase class I"/>
    <property type="match status" value="1"/>
</dbReference>
<evidence type="ECO:0000256" key="2">
    <source>
        <dbReference type="ARBA" id="ARBA00022977"/>
    </source>
</evidence>